<proteinExistence type="predicted"/>
<dbReference type="GO" id="GO:0016787">
    <property type="term" value="F:hydrolase activity"/>
    <property type="evidence" value="ECO:0007669"/>
    <property type="project" value="UniProtKB-KW"/>
</dbReference>
<dbReference type="GO" id="GO:0004519">
    <property type="term" value="F:endonuclease activity"/>
    <property type="evidence" value="ECO:0007669"/>
    <property type="project" value="UniProtKB-KW"/>
</dbReference>
<dbReference type="PROSITE" id="PS51257">
    <property type="entry name" value="PROKAR_LIPOPROTEIN"/>
    <property type="match status" value="1"/>
</dbReference>
<dbReference type="PANTHER" id="PTHR13966">
    <property type="entry name" value="ENDONUCLEASE RELATED"/>
    <property type="match status" value="1"/>
</dbReference>
<feature type="domain" description="DNA/RNA non-specific endonuclease/pyrophosphatase/phosphodiesterase" evidence="2">
    <location>
        <begin position="186"/>
        <end position="404"/>
    </location>
</feature>
<keyword evidence="3" id="KW-0378">Hydrolase</keyword>
<dbReference type="EC" id="3.-.-.-" evidence="3"/>
<evidence type="ECO:0000259" key="1">
    <source>
        <dbReference type="SMART" id="SM00477"/>
    </source>
</evidence>
<keyword evidence="3" id="KW-0540">Nuclease</keyword>
<accession>J9GMG7</accession>
<dbReference type="SUPFAM" id="SSF54060">
    <property type="entry name" value="His-Me finger endonucleases"/>
    <property type="match status" value="1"/>
</dbReference>
<protein>
    <submittedName>
        <fullName evidence="3">DNA/RNA non-specific endonuclease</fullName>
        <ecNumber evidence="3">3.-.-.-</ecNumber>
    </submittedName>
</protein>
<evidence type="ECO:0000259" key="2">
    <source>
        <dbReference type="SMART" id="SM00892"/>
    </source>
</evidence>
<keyword evidence="3" id="KW-0255">Endonuclease</keyword>
<dbReference type="InterPro" id="IPR044925">
    <property type="entry name" value="His-Me_finger_sf"/>
</dbReference>
<gene>
    <name evidence="3" type="ORF">EVA_08447</name>
</gene>
<dbReference type="SMART" id="SM00477">
    <property type="entry name" value="NUC"/>
    <property type="match status" value="1"/>
</dbReference>
<dbReference type="InterPro" id="IPR044929">
    <property type="entry name" value="DNA/RNA_non-sp_Endonuclease_sf"/>
</dbReference>
<dbReference type="InterPro" id="IPR001604">
    <property type="entry name" value="Endo_G_ENPP1-like_dom"/>
</dbReference>
<dbReference type="InterPro" id="IPR020821">
    <property type="entry name" value="ENPP1-3/EXOG-like_nuc-like"/>
</dbReference>
<dbReference type="Gene3D" id="3.40.570.10">
    <property type="entry name" value="Extracellular Endonuclease, subunit A"/>
    <property type="match status" value="1"/>
</dbReference>
<sequence length="420" mass="46788">MNKVVCILTVLVCLAFAACKDANEIPNGYIETTEEGSVTLVMKGYEGAATGFSVFQPQGFDKPFYIKDKGFAGAAYRFQEVGPKGLGEMVDVPESGEWLETVAIREGAAYWACYSSFEAYKYVKLRVAYIDGNDVGLEYVLARTDKRPNANANVKGEKVSVTALEIPHLLETNTYVDHYVKVNGKDVLNMALEWNAAKKHAQWVAFAFNEVTGWDRQVGRNEKWLPDAALPTDMQVVENDHKKDGFDKGHLCASEDRQYSKEANEQTFLFSNMSPQLNKFNGGFWMKLEALVQSWGYSVSTGGFHHVYVTKGGTLNELAANLSGDGYSTDAKGYTVKGLACPKYYYMAVLAEKNGEYQSIAFLVPHDGSLTTKPTADDFKRYVVTISQLEERTQTDFFCNLPDDIEQAVESVADVNLWAW</sequence>
<evidence type="ECO:0000313" key="3">
    <source>
        <dbReference type="EMBL" id="EJX03443.1"/>
    </source>
</evidence>
<dbReference type="GO" id="GO:0003676">
    <property type="term" value="F:nucleic acid binding"/>
    <property type="evidence" value="ECO:0007669"/>
    <property type="project" value="InterPro"/>
</dbReference>
<dbReference type="PANTHER" id="PTHR13966:SF5">
    <property type="entry name" value="ENDONUCLEASE G, MITOCHONDRIAL"/>
    <property type="match status" value="1"/>
</dbReference>
<reference evidence="3" key="1">
    <citation type="journal article" date="2012" name="PLoS ONE">
        <title>Gene sets for utilization of primary and secondary nutrition supplies in the distal gut of endangered iberian lynx.</title>
        <authorList>
            <person name="Alcaide M."/>
            <person name="Messina E."/>
            <person name="Richter M."/>
            <person name="Bargiela R."/>
            <person name="Peplies J."/>
            <person name="Huws S.A."/>
            <person name="Newbold C.J."/>
            <person name="Golyshin P.N."/>
            <person name="Simon M.A."/>
            <person name="Lopez G."/>
            <person name="Yakimov M.M."/>
            <person name="Ferrer M."/>
        </authorList>
    </citation>
    <scope>NUCLEOTIDE SEQUENCE</scope>
</reference>
<dbReference type="EMBL" id="AMCI01002156">
    <property type="protein sequence ID" value="EJX03443.1"/>
    <property type="molecule type" value="Genomic_DNA"/>
</dbReference>
<dbReference type="SMART" id="SM00892">
    <property type="entry name" value="Endonuclease_NS"/>
    <property type="match status" value="1"/>
</dbReference>
<dbReference type="AlphaFoldDB" id="J9GMG7"/>
<dbReference type="GO" id="GO:0046872">
    <property type="term" value="F:metal ion binding"/>
    <property type="evidence" value="ECO:0007669"/>
    <property type="project" value="InterPro"/>
</dbReference>
<feature type="domain" description="ENPP1-3/EXOG-like endonuclease/phosphodiesterase" evidence="1">
    <location>
        <begin position="191"/>
        <end position="404"/>
    </location>
</feature>
<name>J9GMG7_9ZZZZ</name>
<dbReference type="InterPro" id="IPR040255">
    <property type="entry name" value="Non-specific_endonuclease"/>
</dbReference>
<comment type="caution">
    <text evidence="3">The sequence shown here is derived from an EMBL/GenBank/DDBJ whole genome shotgun (WGS) entry which is preliminary data.</text>
</comment>
<organism evidence="3">
    <name type="scientific">gut metagenome</name>
    <dbReference type="NCBI Taxonomy" id="749906"/>
    <lineage>
        <taxon>unclassified sequences</taxon>
        <taxon>metagenomes</taxon>
        <taxon>organismal metagenomes</taxon>
    </lineage>
</organism>
<dbReference type="Pfam" id="PF01223">
    <property type="entry name" value="Endonuclease_NS"/>
    <property type="match status" value="1"/>
</dbReference>